<dbReference type="EMBL" id="LNYA01000034">
    <property type="protein sequence ID" value="KTC94301.1"/>
    <property type="molecule type" value="Genomic_DNA"/>
</dbReference>
<protein>
    <submittedName>
        <fullName evidence="2">Flagellar hook-length control protein FliK</fullName>
    </submittedName>
</protein>
<dbReference type="RefSeq" id="WP_058527564.1">
    <property type="nucleotide sequence ID" value="NZ_CAAAHY010000003.1"/>
</dbReference>
<dbReference type="STRING" id="448.Lery_2468"/>
<organism evidence="2 3">
    <name type="scientific">Legionella erythra</name>
    <dbReference type="NCBI Taxonomy" id="448"/>
    <lineage>
        <taxon>Bacteria</taxon>
        <taxon>Pseudomonadati</taxon>
        <taxon>Pseudomonadota</taxon>
        <taxon>Gammaproteobacteria</taxon>
        <taxon>Legionellales</taxon>
        <taxon>Legionellaceae</taxon>
        <taxon>Legionella</taxon>
    </lineage>
</organism>
<comment type="caution">
    <text evidence="2">The sequence shown here is derived from an EMBL/GenBank/DDBJ whole genome shotgun (WGS) entry which is preliminary data.</text>
</comment>
<evidence type="ECO:0000313" key="2">
    <source>
        <dbReference type="EMBL" id="KTC94301.1"/>
    </source>
</evidence>
<dbReference type="PATRIC" id="fig|448.7.peg.2593"/>
<sequence>MAFDIGAVQNVRLNPVQELKLAKPAVDLYVGQILKSVVVGALKDDQVTIQINGQNINAKTAHHFAPGEVLDVKVLQIGEETILQVLSDKAPPSPIQTALAQNLPRQAPATALLATLNTLAEHPNLPANIKEQINSILASLPTISQLPKQIMQAVNQSGLFLEANLLTAAHTPAAVPPAVLTADLKAQYLNLLNTLAQQGITPPSKPMATTGYEMVENDSLPLPGAVPQPHHRMEPKSLQSMADMPVEKLLSVLSEHTEHALARINTSQYSHLMKTPDQPYSLMLDLPVRTPDGQEAIPLLINEEHQNNLMPPRFSISFALSLNDLGDLQGTVTLHQNTIDIHINADKPATLDILQDHHDEFSKLVNDLGLNLGAFGLHLGLEDNKIDGSRFSLLDLKV</sequence>
<reference evidence="2 3" key="1">
    <citation type="submission" date="2015-11" db="EMBL/GenBank/DDBJ databases">
        <title>Genomic analysis of 38 Legionella species identifies large and diverse effector repertoires.</title>
        <authorList>
            <person name="Burstein D."/>
            <person name="Amaro F."/>
            <person name="Zusman T."/>
            <person name="Lifshitz Z."/>
            <person name="Cohen O."/>
            <person name="Gilbert J.A."/>
            <person name="Pupko T."/>
            <person name="Shuman H.A."/>
            <person name="Segal G."/>
        </authorList>
    </citation>
    <scope>NUCLEOTIDE SEQUENCE [LARGE SCALE GENOMIC DNA]</scope>
    <source>
        <strain evidence="2 3">SE-32A-C8</strain>
    </source>
</reference>
<keyword evidence="2" id="KW-0282">Flagellum</keyword>
<gene>
    <name evidence="2" type="ORF">Lery_2468</name>
</gene>
<name>A0A0W0TFS0_LEGER</name>
<dbReference type="Proteomes" id="UP000054773">
    <property type="component" value="Unassembled WGS sequence"/>
</dbReference>
<keyword evidence="3" id="KW-1185">Reference proteome</keyword>
<evidence type="ECO:0000313" key="3">
    <source>
        <dbReference type="Proteomes" id="UP000054773"/>
    </source>
</evidence>
<dbReference type="InterPro" id="IPR021136">
    <property type="entry name" value="Flagellar_hook_control-like_C"/>
</dbReference>
<dbReference type="AlphaFoldDB" id="A0A0W0TFS0"/>
<evidence type="ECO:0000259" key="1">
    <source>
        <dbReference type="Pfam" id="PF02120"/>
    </source>
</evidence>
<dbReference type="Pfam" id="PF02120">
    <property type="entry name" value="Flg_hook"/>
    <property type="match status" value="1"/>
</dbReference>
<feature type="domain" description="Flagellar hook-length control protein-like C-terminal" evidence="1">
    <location>
        <begin position="312"/>
        <end position="379"/>
    </location>
</feature>
<proteinExistence type="predicted"/>
<accession>A0A0W0TFS0</accession>
<keyword evidence="2" id="KW-0969">Cilium</keyword>
<keyword evidence="2" id="KW-0966">Cell projection</keyword>
<dbReference type="OrthoDB" id="5644314at2"/>